<dbReference type="GO" id="GO:0016887">
    <property type="term" value="F:ATP hydrolysis activity"/>
    <property type="evidence" value="ECO:0007669"/>
    <property type="project" value="InterPro"/>
</dbReference>
<keyword evidence="2" id="KW-0547">Nucleotide-binding</keyword>
<keyword evidence="3" id="KW-0472">Membrane</keyword>
<evidence type="ECO:0000313" key="8">
    <source>
        <dbReference type="EMBL" id="CAD1845437.1"/>
    </source>
</evidence>
<gene>
    <name evidence="8" type="ORF">CB5_LOCUS28648</name>
</gene>
<feature type="region of interest" description="Disordered" evidence="6">
    <location>
        <begin position="1172"/>
        <end position="1192"/>
    </location>
</feature>
<dbReference type="PROSITE" id="PS00674">
    <property type="entry name" value="AAA"/>
    <property type="match status" value="1"/>
</dbReference>
<keyword evidence="3" id="KW-1000">Mitochondrion outer membrane</keyword>
<accession>A0A6V7QRA0</accession>
<proteinExistence type="predicted"/>
<name>A0A6V7QRA0_ANACO</name>
<dbReference type="Gene3D" id="3.40.50.300">
    <property type="entry name" value="P-loop containing nucleotide triphosphate hydrolases"/>
    <property type="match status" value="1"/>
</dbReference>
<feature type="compositionally biased region" description="Basic and acidic residues" evidence="6">
    <location>
        <begin position="97"/>
        <end position="128"/>
    </location>
</feature>
<sequence length="1244" mass="137145">MSSSILPHCSHRPPIASLLSIFHCFEVKEVERGAIVCYNYTKRKRKICDHRRHGRDAAELHRLRRRCRSRRRRRQTPGSFFLLLPSSSSSQSSKRPKKDESKQQQEDVTKTSADPKEKTDVDELRTGDEAGSPNLEQSEKKTEEQKEQLPPSELPQKCSKKEKPQASWAKLISQCSQNPHIVITGSPFTIGQNKACDLCLNDQPDGKILCRLRRIQCEGASVALVERVGKKAFIQVNGKTINRNSSVIVTGGDEVSFGSSGKHAYIFQLLTNGKVNKLASQSSLGNSNSQSVAIEKIDSEDGTGEPTAFPGAKLIASLFDHLKDPTASSPAVSGENCDKSEGYISDHDQNAEKGKDETENNGNTEVPPTNISQPNVTASGSSRDGKVRKVSGRANKRSALLMKIRASAATEVDSSLALPTSASEAYKEGLRRGIISANDIEVSLENFPYYLSESTKDALLSCAHIHLERKDFAKYTTNISSMNKRILLSGPSGSETYQETLIKALAKHFGARFLIVDSLPLPSVSSSKDPESLKGGGKADINRSVTKYRCIMVDGVRVNRPVSNMEADILSQSTSNSQSLPKALSTKNHTFKEGDRVKYVGAIPASIPFTTQQRGPDYGYRGKVLLAFEGNGYKVGVRFDKKIPEGNDLGGLCEGDHGYFCCADTLRPDLSGVGNEAEKLAVSELFEVVIEESKTGPLIILLKDIERFGTGNTESYVTLKTKLDMLPPGVLVIGSYTQADNSKEKSNNGSLLFTKFSSSQSLFDFAFPDNLYGRIHERSKELPKSMKQLTKLFPNKISIDLPQDEAQLQSWKQLLDRDVETLKAKANVGVIRSFLNRNGMDCDDLEAVSVKDQALPNENVDKIVGFALTHHLKHNNVEASSENAKLMISSDSLKHGLNMFESTQSDTKNSKKSLKDVIAENEFEKRLLVDVISPNDIGVNFDDIGALENVKDTLKELVMLPLQRPELFCKGQLTKPCKGILLFGPPGTGKTMLAKAVATEAGANFINVSMASISSKWFGEGEKFVKAVFSLASKIAPSVIFVDEVDSMLGRRENPGEHEAMRKMKNEFMMNWDGLRTKEKERVLVLAATNRPFDLDEAVIRRLPRRLMVNLPDASNRAKILRVILSKEELAPDVNLEAVANMTDGYSGSDLKNLCVTAAHCPIREILEKEKKEKSLAEAEGRPLPTLHGSEDIRPLNMEDFKYAHEQVCASVSSDSANMSELIQWNELYGEGGSRKKKSLSYFM</sequence>
<dbReference type="InterPro" id="IPR003593">
    <property type="entry name" value="AAA+_ATPase"/>
</dbReference>
<dbReference type="PANTHER" id="PTHR45644:SF73">
    <property type="entry name" value="AAA-TYPE ATPASE FAMILY PROTEIN"/>
    <property type="match status" value="1"/>
</dbReference>
<evidence type="ECO:0000256" key="4">
    <source>
        <dbReference type="ARBA" id="ARBA00022840"/>
    </source>
</evidence>
<feature type="region of interest" description="Disordered" evidence="6">
    <location>
        <begin position="67"/>
        <end position="161"/>
    </location>
</feature>
<dbReference type="InterPro" id="IPR041569">
    <property type="entry name" value="AAA_lid_3"/>
</dbReference>
<dbReference type="GO" id="GO:0005524">
    <property type="term" value="F:ATP binding"/>
    <property type="evidence" value="ECO:0007669"/>
    <property type="project" value="UniProtKB-KW"/>
</dbReference>
<reference evidence="8" key="1">
    <citation type="submission" date="2020-07" db="EMBL/GenBank/DDBJ databases">
        <authorList>
            <person name="Lin J."/>
        </authorList>
    </citation>
    <scope>NUCLEOTIDE SEQUENCE</scope>
</reference>
<comment type="subcellular location">
    <subcellularLocation>
        <location evidence="1">Mitochondrion outer membrane</location>
        <topology evidence="1">Single-pass membrane protein</topology>
    </subcellularLocation>
</comment>
<dbReference type="Gene3D" id="2.60.200.20">
    <property type="match status" value="1"/>
</dbReference>
<dbReference type="SUPFAM" id="SSF49879">
    <property type="entry name" value="SMAD/FHA domain"/>
    <property type="match status" value="1"/>
</dbReference>
<dbReference type="InterPro" id="IPR003960">
    <property type="entry name" value="ATPase_AAA_CS"/>
</dbReference>
<dbReference type="SMART" id="SM00382">
    <property type="entry name" value="AAA"/>
    <property type="match status" value="1"/>
</dbReference>
<dbReference type="InterPro" id="IPR003959">
    <property type="entry name" value="ATPase_AAA_core"/>
</dbReference>
<feature type="compositionally biased region" description="Basic and acidic residues" evidence="6">
    <location>
        <begin position="137"/>
        <end position="147"/>
    </location>
</feature>
<organism evidence="8">
    <name type="scientific">Ananas comosus var. bracteatus</name>
    <name type="common">red pineapple</name>
    <dbReference type="NCBI Taxonomy" id="296719"/>
    <lineage>
        <taxon>Eukaryota</taxon>
        <taxon>Viridiplantae</taxon>
        <taxon>Streptophyta</taxon>
        <taxon>Embryophyta</taxon>
        <taxon>Tracheophyta</taxon>
        <taxon>Spermatophyta</taxon>
        <taxon>Magnoliopsida</taxon>
        <taxon>Liliopsida</taxon>
        <taxon>Poales</taxon>
        <taxon>Bromeliaceae</taxon>
        <taxon>Bromelioideae</taxon>
        <taxon>Ananas</taxon>
    </lineage>
</organism>
<dbReference type="Pfam" id="PF00004">
    <property type="entry name" value="AAA"/>
    <property type="match status" value="1"/>
</dbReference>
<dbReference type="InterPro" id="IPR008984">
    <property type="entry name" value="SMAD_FHA_dom_sf"/>
</dbReference>
<evidence type="ECO:0000256" key="6">
    <source>
        <dbReference type="SAM" id="MobiDB-lite"/>
    </source>
</evidence>
<keyword evidence="4" id="KW-0067">ATP-binding</keyword>
<dbReference type="InterPro" id="IPR027417">
    <property type="entry name" value="P-loop_NTPase"/>
</dbReference>
<dbReference type="PANTHER" id="PTHR45644">
    <property type="entry name" value="AAA ATPASE, PUTATIVE (AFU_ORTHOLOGUE AFUA_2G12920)-RELATED-RELATED"/>
    <property type="match status" value="1"/>
</dbReference>
<keyword evidence="5" id="KW-0496">Mitochondrion</keyword>
<dbReference type="EMBL" id="CAJEUB010000003">
    <property type="protein sequence ID" value="CAD1845437.1"/>
    <property type="molecule type" value="Genomic_DNA"/>
</dbReference>
<feature type="compositionally biased region" description="Basic and acidic residues" evidence="6">
    <location>
        <begin position="1172"/>
        <end position="1181"/>
    </location>
</feature>
<feature type="domain" description="AAA+ ATPase" evidence="7">
    <location>
        <begin position="976"/>
        <end position="1113"/>
    </location>
</feature>
<evidence type="ECO:0000256" key="2">
    <source>
        <dbReference type="ARBA" id="ARBA00022741"/>
    </source>
</evidence>
<dbReference type="Gene3D" id="1.10.8.60">
    <property type="match status" value="1"/>
</dbReference>
<protein>
    <recommendedName>
        <fullName evidence="7">AAA+ ATPase domain-containing protein</fullName>
    </recommendedName>
</protein>
<feature type="compositionally biased region" description="Basic and acidic residues" evidence="6">
    <location>
        <begin position="336"/>
        <end position="358"/>
    </location>
</feature>
<evidence type="ECO:0000256" key="3">
    <source>
        <dbReference type="ARBA" id="ARBA00022787"/>
    </source>
</evidence>
<evidence type="ECO:0000259" key="7">
    <source>
        <dbReference type="SMART" id="SM00382"/>
    </source>
</evidence>
<feature type="compositionally biased region" description="Polar residues" evidence="6">
    <location>
        <begin position="360"/>
        <end position="382"/>
    </location>
</feature>
<dbReference type="Pfam" id="PF17862">
    <property type="entry name" value="AAA_lid_3"/>
    <property type="match status" value="1"/>
</dbReference>
<feature type="compositionally biased region" description="Low complexity" evidence="6">
    <location>
        <begin position="79"/>
        <end position="93"/>
    </location>
</feature>
<dbReference type="Pfam" id="PF24933">
    <property type="entry name" value="DUF7751"/>
    <property type="match status" value="1"/>
</dbReference>
<dbReference type="InterPro" id="IPR056653">
    <property type="entry name" value="DUF7751"/>
</dbReference>
<feature type="region of interest" description="Disordered" evidence="6">
    <location>
        <begin position="326"/>
        <end position="391"/>
    </location>
</feature>
<dbReference type="InterPro" id="IPR051701">
    <property type="entry name" value="Mito_OM_Translocase_MSP1"/>
</dbReference>
<evidence type="ECO:0000256" key="1">
    <source>
        <dbReference type="ARBA" id="ARBA00004572"/>
    </source>
</evidence>
<dbReference type="FunFam" id="3.40.50.300:FF:000416">
    <property type="entry name" value="p-loop nucleoside triphosphate hydrolase superfamily protein"/>
    <property type="match status" value="1"/>
</dbReference>
<dbReference type="GO" id="GO:0005741">
    <property type="term" value="C:mitochondrial outer membrane"/>
    <property type="evidence" value="ECO:0007669"/>
    <property type="project" value="UniProtKB-SubCell"/>
</dbReference>
<dbReference type="AlphaFoldDB" id="A0A6V7QRA0"/>
<dbReference type="SUPFAM" id="SSF52540">
    <property type="entry name" value="P-loop containing nucleoside triphosphate hydrolases"/>
    <property type="match status" value="1"/>
</dbReference>
<evidence type="ECO:0000256" key="5">
    <source>
        <dbReference type="ARBA" id="ARBA00023128"/>
    </source>
</evidence>